<accession>A0A8J9T7U7</accession>
<dbReference type="Proteomes" id="UP000836788">
    <property type="component" value="Chromosome 2"/>
</dbReference>
<evidence type="ECO:0000313" key="1">
    <source>
        <dbReference type="EMBL" id="CAG9285192.1"/>
    </source>
</evidence>
<organism evidence="1">
    <name type="scientific">Phaeodactylum tricornutum</name>
    <name type="common">Diatom</name>
    <dbReference type="NCBI Taxonomy" id="2850"/>
    <lineage>
        <taxon>Eukaryota</taxon>
        <taxon>Sar</taxon>
        <taxon>Stramenopiles</taxon>
        <taxon>Ochrophyta</taxon>
        <taxon>Bacillariophyta</taxon>
        <taxon>Bacillariophyceae</taxon>
        <taxon>Bacillariophycidae</taxon>
        <taxon>Naviculales</taxon>
        <taxon>Phaeodactylaceae</taxon>
        <taxon>Phaeodactylum</taxon>
    </lineage>
</organism>
<reference evidence="1" key="1">
    <citation type="submission" date="2022-02" db="EMBL/GenBank/DDBJ databases">
        <authorList>
            <person name="Giguere J D."/>
        </authorList>
    </citation>
    <scope>NUCLEOTIDE SEQUENCE</scope>
    <source>
        <strain evidence="1">CCAP 1055/1</strain>
    </source>
</reference>
<sequence length="325" mass="36522">MRPTRILCSINDRLRMEASPKLLLPMPSLLERLGSAMQGVWSSVVDEQSREAFEAATEDKVINNDVLMNANNGSVLSFALFHNLQNPLWSDYSFDSKQFLNAVGPALENFFDTTETLRNQTRASEEEKKNLDEIEKQSETELKVDISGDMTSLSEALLGTNQWRKRAESDPQSLEGQLWKMSTPQSFSASYYVTKFGLLGMLLDPERKVYEEGSCRVGGVALLDARVMIVEDKNKEIGEHEEFEASETLEKDIPVAAQIDVLCEVSYTFSTAKHANSPDDKETVTDLAVAVFEGWLNGGPEKQLRWRVAMLRSAYEFPYTAQASH</sequence>
<dbReference type="AlphaFoldDB" id="A0A8J9T7U7"/>
<protein>
    <submittedName>
        <fullName evidence="1">Uncharacterized protein</fullName>
    </submittedName>
</protein>
<name>A0A8J9T7U7_PHATR</name>
<proteinExistence type="predicted"/>
<gene>
    <name evidence="1" type="ORF">PTTT1_LOCUS28260</name>
</gene>
<dbReference type="EMBL" id="OU594943">
    <property type="protein sequence ID" value="CAG9285192.1"/>
    <property type="molecule type" value="Genomic_DNA"/>
</dbReference>